<evidence type="ECO:0000313" key="1">
    <source>
        <dbReference type="EMBL" id="KAF9507539.1"/>
    </source>
</evidence>
<comment type="caution">
    <text evidence="1">The sequence shown here is derived from an EMBL/GenBank/DDBJ whole genome shotgun (WGS) entry which is preliminary data.</text>
</comment>
<sequence length="78" mass="9119">FCPAAHHKQLLSLITHHFCCHNFFPTCSGTRQSPLKILDQCVHEMYTFCEQQGLTEVWAYMSNSWYSLPMQNLWAHSS</sequence>
<organism evidence="1 2">
    <name type="scientific">Hydnum rufescens UP504</name>
    <dbReference type="NCBI Taxonomy" id="1448309"/>
    <lineage>
        <taxon>Eukaryota</taxon>
        <taxon>Fungi</taxon>
        <taxon>Dikarya</taxon>
        <taxon>Basidiomycota</taxon>
        <taxon>Agaricomycotina</taxon>
        <taxon>Agaricomycetes</taxon>
        <taxon>Cantharellales</taxon>
        <taxon>Hydnaceae</taxon>
        <taxon>Hydnum</taxon>
    </lineage>
</organism>
<accession>A0A9P6ALG0</accession>
<dbReference type="AlphaFoldDB" id="A0A9P6ALG0"/>
<reference evidence="1" key="1">
    <citation type="journal article" date="2020" name="Nat. Commun.">
        <title>Large-scale genome sequencing of mycorrhizal fungi provides insights into the early evolution of symbiotic traits.</title>
        <authorList>
            <person name="Miyauchi S."/>
            <person name="Kiss E."/>
            <person name="Kuo A."/>
            <person name="Drula E."/>
            <person name="Kohler A."/>
            <person name="Sanchez-Garcia M."/>
            <person name="Morin E."/>
            <person name="Andreopoulos B."/>
            <person name="Barry K.W."/>
            <person name="Bonito G."/>
            <person name="Buee M."/>
            <person name="Carver A."/>
            <person name="Chen C."/>
            <person name="Cichocki N."/>
            <person name="Clum A."/>
            <person name="Culley D."/>
            <person name="Crous P.W."/>
            <person name="Fauchery L."/>
            <person name="Girlanda M."/>
            <person name="Hayes R.D."/>
            <person name="Keri Z."/>
            <person name="LaButti K."/>
            <person name="Lipzen A."/>
            <person name="Lombard V."/>
            <person name="Magnuson J."/>
            <person name="Maillard F."/>
            <person name="Murat C."/>
            <person name="Nolan M."/>
            <person name="Ohm R.A."/>
            <person name="Pangilinan J."/>
            <person name="Pereira M.F."/>
            <person name="Perotto S."/>
            <person name="Peter M."/>
            <person name="Pfister S."/>
            <person name="Riley R."/>
            <person name="Sitrit Y."/>
            <person name="Stielow J.B."/>
            <person name="Szollosi G."/>
            <person name="Zifcakova L."/>
            <person name="Stursova M."/>
            <person name="Spatafora J.W."/>
            <person name="Tedersoo L."/>
            <person name="Vaario L.M."/>
            <person name="Yamada A."/>
            <person name="Yan M."/>
            <person name="Wang P."/>
            <person name="Xu J."/>
            <person name="Bruns T."/>
            <person name="Baldrian P."/>
            <person name="Vilgalys R."/>
            <person name="Dunand C."/>
            <person name="Henrissat B."/>
            <person name="Grigoriev I.V."/>
            <person name="Hibbett D."/>
            <person name="Nagy L.G."/>
            <person name="Martin F.M."/>
        </authorList>
    </citation>
    <scope>NUCLEOTIDE SEQUENCE</scope>
    <source>
        <strain evidence="1">UP504</strain>
    </source>
</reference>
<keyword evidence="2" id="KW-1185">Reference proteome</keyword>
<dbReference type="Proteomes" id="UP000886523">
    <property type="component" value="Unassembled WGS sequence"/>
</dbReference>
<name>A0A9P6ALG0_9AGAM</name>
<proteinExistence type="predicted"/>
<dbReference type="EMBL" id="MU129078">
    <property type="protein sequence ID" value="KAF9507539.1"/>
    <property type="molecule type" value="Genomic_DNA"/>
</dbReference>
<feature type="non-terminal residue" evidence="1">
    <location>
        <position position="1"/>
    </location>
</feature>
<dbReference type="OrthoDB" id="3262412at2759"/>
<feature type="non-terminal residue" evidence="1">
    <location>
        <position position="78"/>
    </location>
</feature>
<gene>
    <name evidence="1" type="ORF">BS47DRAFT_1282934</name>
</gene>
<protein>
    <submittedName>
        <fullName evidence="1">Uncharacterized protein</fullName>
    </submittedName>
</protein>
<evidence type="ECO:0000313" key="2">
    <source>
        <dbReference type="Proteomes" id="UP000886523"/>
    </source>
</evidence>